<keyword evidence="5" id="KW-0672">Quinate metabolism</keyword>
<proteinExistence type="inferred from homology"/>
<dbReference type="SUPFAM" id="SSF103473">
    <property type="entry name" value="MFS general substrate transporter"/>
    <property type="match status" value="1"/>
</dbReference>
<evidence type="ECO:0000259" key="12">
    <source>
        <dbReference type="PROSITE" id="PS50850"/>
    </source>
</evidence>
<dbReference type="Gene3D" id="1.20.1250.20">
    <property type="entry name" value="MFS general substrate transporter like domains"/>
    <property type="match status" value="1"/>
</dbReference>
<feature type="transmembrane region" description="Helical" evidence="11">
    <location>
        <begin position="331"/>
        <end position="350"/>
    </location>
</feature>
<name>A0A5P8N8W4_9ASCO</name>
<dbReference type="InterPro" id="IPR020846">
    <property type="entry name" value="MFS_dom"/>
</dbReference>
<evidence type="ECO:0000256" key="3">
    <source>
        <dbReference type="ARBA" id="ARBA00022448"/>
    </source>
</evidence>
<feature type="transmembrane region" description="Helical" evidence="11">
    <location>
        <begin position="204"/>
        <end position="222"/>
    </location>
</feature>
<feature type="domain" description="Major facilitator superfamily (MFS) profile" evidence="12">
    <location>
        <begin position="30"/>
        <end position="491"/>
    </location>
</feature>
<feature type="transmembrane region" description="Helical" evidence="11">
    <location>
        <begin position="166"/>
        <end position="184"/>
    </location>
</feature>
<feature type="transmembrane region" description="Helical" evidence="11">
    <location>
        <begin position="403"/>
        <end position="425"/>
    </location>
</feature>
<dbReference type="PROSITE" id="PS50850">
    <property type="entry name" value="MFS"/>
    <property type="match status" value="1"/>
</dbReference>
<feature type="region of interest" description="Disordered" evidence="10">
    <location>
        <begin position="528"/>
        <end position="556"/>
    </location>
</feature>
<keyword evidence="6 11" id="KW-1133">Transmembrane helix</keyword>
<gene>
    <name evidence="13" type="ORF">g2348</name>
</gene>
<feature type="compositionally biased region" description="Polar residues" evidence="10">
    <location>
        <begin position="528"/>
        <end position="537"/>
    </location>
</feature>
<evidence type="ECO:0000313" key="13">
    <source>
        <dbReference type="EMBL" id="QFR37101.1"/>
    </source>
</evidence>
<evidence type="ECO:0000256" key="6">
    <source>
        <dbReference type="ARBA" id="ARBA00022989"/>
    </source>
</evidence>
<sequence>MQLSKYFTMFQRHETRPTPKEIYNPRVYWNAFLAAWVAVIIGYDAGFIGGAVSLTSFKTEFGLDKQTTSQQATTSETIISLFQAGAFFGALITYPMAAKTGRKLSLTFATAMLLLGSGIQLASNSSTGLHAMYGGRFLTGLGIGAVSNVAPMYAAEIAPPSIRGQLIGFYEIAWQIGGTVGFWINYGTSVNIPDTDAKQWRIPVALQLIPPGVLSLGLWSLVESPRWLLSVGKREKAIKNLCYLRKLSPDHEYINYELRTMEDELMVKVEEVGTGLIDPFKKIFTSKKLIKRLTLTTSSFIIQNTVAVNAVNYYSPKIFQTMGISSEESSLLSTGVFGIIKAICCLIWSICIVDSFGRRTCSIFGLTLCSLCFWYIGAYIKVSDVAARLAAGDTKIDGGGKGALALFYIWTIGYAFSWSGTPWVWNSEAFSNSLRPAAASLAAASNWFWAFIMARFTSQMISKMQYGIFFFFAGCMTVSLPFYFYFYPETKNIPSEYIDELFNHKAWNAHSIVMEKIARDQSRANSVNLPLNGSDSGEGSKGDYELDQLQDDTKLA</sequence>
<dbReference type="PROSITE" id="PS00217">
    <property type="entry name" value="SUGAR_TRANSPORT_2"/>
    <property type="match status" value="1"/>
</dbReference>
<accession>A0A5P8N8W4</accession>
<keyword evidence="4 11" id="KW-0812">Transmembrane</keyword>
<evidence type="ECO:0000256" key="9">
    <source>
        <dbReference type="RuleBase" id="RU003346"/>
    </source>
</evidence>
<dbReference type="AlphaFoldDB" id="A0A5P8N8W4"/>
<evidence type="ECO:0000256" key="8">
    <source>
        <dbReference type="ARBA" id="ARBA00043213"/>
    </source>
</evidence>
<dbReference type="NCBIfam" id="TIGR00879">
    <property type="entry name" value="SP"/>
    <property type="match status" value="1"/>
</dbReference>
<dbReference type="PANTHER" id="PTHR48022">
    <property type="entry name" value="PLASTIDIC GLUCOSE TRANSPORTER 4"/>
    <property type="match status" value="1"/>
</dbReference>
<reference evidence="13" key="1">
    <citation type="journal article" date="2019" name="Front. Microbiol.">
        <title>An Overview of Genes From Cyberlindnera americana, a Symbiont Yeast Isolated From the Gut of the Bark Beetle Dendroctonus rhizophagus (Curculionidae: Scolytinae), Involved in the Detoxification Process Using Genome and Transcriptome Data.</title>
        <authorList>
            <person name="Soto-Robles L.V."/>
            <person name="Torres-Banda V."/>
            <person name="Rivera-Orduna F.N."/>
            <person name="Curiel-Quesada E."/>
            <person name="Hidalgo-Lara M.E."/>
            <person name="Zuniga G."/>
        </authorList>
    </citation>
    <scope>NUCLEOTIDE SEQUENCE</scope>
    <source>
        <strain evidence="13">ChDrAdgY46</strain>
    </source>
</reference>
<feature type="transmembrane region" description="Helical" evidence="11">
    <location>
        <begin position="135"/>
        <end position="154"/>
    </location>
</feature>
<feature type="transmembrane region" description="Helical" evidence="11">
    <location>
        <begin position="27"/>
        <end position="57"/>
    </location>
</feature>
<evidence type="ECO:0000256" key="1">
    <source>
        <dbReference type="ARBA" id="ARBA00004141"/>
    </source>
</evidence>
<dbReference type="EMBL" id="MK890596">
    <property type="protein sequence ID" value="QFR37101.1"/>
    <property type="molecule type" value="Genomic_DNA"/>
</dbReference>
<dbReference type="InterPro" id="IPR036259">
    <property type="entry name" value="MFS_trans_sf"/>
</dbReference>
<organism evidence="13">
    <name type="scientific">Cyberlindnera americana</name>
    <dbReference type="NCBI Taxonomy" id="36016"/>
    <lineage>
        <taxon>Eukaryota</taxon>
        <taxon>Fungi</taxon>
        <taxon>Dikarya</taxon>
        <taxon>Ascomycota</taxon>
        <taxon>Saccharomycotina</taxon>
        <taxon>Saccharomycetes</taxon>
        <taxon>Phaffomycetales</taxon>
        <taxon>Phaffomycetaceae</taxon>
        <taxon>Cyberlindnera</taxon>
    </lineage>
</organism>
<dbReference type="PRINTS" id="PR00171">
    <property type="entry name" value="SUGRTRNSPORT"/>
</dbReference>
<feature type="transmembrane region" description="Helical" evidence="11">
    <location>
        <begin position="437"/>
        <end position="454"/>
    </location>
</feature>
<feature type="transmembrane region" description="Helical" evidence="11">
    <location>
        <begin position="104"/>
        <end position="123"/>
    </location>
</feature>
<evidence type="ECO:0000256" key="11">
    <source>
        <dbReference type="SAM" id="Phobius"/>
    </source>
</evidence>
<keyword evidence="3 9" id="KW-0813">Transport</keyword>
<dbReference type="InterPro" id="IPR005828">
    <property type="entry name" value="MFS_sugar_transport-like"/>
</dbReference>
<dbReference type="PROSITE" id="PS00216">
    <property type="entry name" value="SUGAR_TRANSPORT_1"/>
    <property type="match status" value="1"/>
</dbReference>
<feature type="transmembrane region" description="Helical" evidence="11">
    <location>
        <begin position="77"/>
        <end position="97"/>
    </location>
</feature>
<evidence type="ECO:0000256" key="4">
    <source>
        <dbReference type="ARBA" id="ARBA00022692"/>
    </source>
</evidence>
<keyword evidence="7 11" id="KW-0472">Membrane</keyword>
<evidence type="ECO:0000256" key="7">
    <source>
        <dbReference type="ARBA" id="ARBA00023136"/>
    </source>
</evidence>
<feature type="transmembrane region" description="Helical" evidence="11">
    <location>
        <begin position="466"/>
        <end position="486"/>
    </location>
</feature>
<evidence type="ECO:0000256" key="5">
    <source>
        <dbReference type="ARBA" id="ARBA00022911"/>
    </source>
</evidence>
<dbReference type="PANTHER" id="PTHR48022:SF34">
    <property type="entry name" value="MAJOR FACILITATOR SUPERFAMILY (MFS) PROFILE DOMAIN-CONTAINING PROTEIN-RELATED"/>
    <property type="match status" value="1"/>
</dbReference>
<protein>
    <recommendedName>
        <fullName evidence="8">Quinate transporter</fullName>
    </recommendedName>
</protein>
<comment type="similarity">
    <text evidence="2 9">Belongs to the major facilitator superfamily. Sugar transporter (TC 2.A.1.1) family.</text>
</comment>
<feature type="transmembrane region" description="Helical" evidence="11">
    <location>
        <begin position="362"/>
        <end position="382"/>
    </location>
</feature>
<evidence type="ECO:0000256" key="2">
    <source>
        <dbReference type="ARBA" id="ARBA00010992"/>
    </source>
</evidence>
<dbReference type="InterPro" id="IPR005829">
    <property type="entry name" value="Sugar_transporter_CS"/>
</dbReference>
<dbReference type="InterPro" id="IPR003663">
    <property type="entry name" value="Sugar/inositol_transpt"/>
</dbReference>
<dbReference type="InterPro" id="IPR050360">
    <property type="entry name" value="MFS_Sugar_Transporters"/>
</dbReference>
<dbReference type="GO" id="GO:0005351">
    <property type="term" value="F:carbohydrate:proton symporter activity"/>
    <property type="evidence" value="ECO:0007669"/>
    <property type="project" value="TreeGrafter"/>
</dbReference>
<dbReference type="GO" id="GO:0016020">
    <property type="term" value="C:membrane"/>
    <property type="evidence" value="ECO:0007669"/>
    <property type="project" value="UniProtKB-SubCell"/>
</dbReference>
<comment type="subcellular location">
    <subcellularLocation>
        <location evidence="1">Membrane</location>
        <topology evidence="1">Multi-pass membrane protein</topology>
    </subcellularLocation>
</comment>
<evidence type="ECO:0000256" key="10">
    <source>
        <dbReference type="SAM" id="MobiDB-lite"/>
    </source>
</evidence>
<dbReference type="Pfam" id="PF00083">
    <property type="entry name" value="Sugar_tr"/>
    <property type="match status" value="1"/>
</dbReference>
<dbReference type="FunFam" id="1.20.1250.20:FF:000026">
    <property type="entry name" value="MFS quinate transporter QutD"/>
    <property type="match status" value="1"/>
</dbReference>